<feature type="binding site" evidence="1">
    <location>
        <position position="193"/>
    </location>
    <ligand>
        <name>[4Fe-4S] cluster</name>
        <dbReference type="ChEBI" id="CHEBI:49883"/>
    </ligand>
</feature>
<organism evidence="2 3">
    <name type="scientific">Aliidiomarina sanyensis</name>
    <dbReference type="NCBI Taxonomy" id="1249555"/>
    <lineage>
        <taxon>Bacteria</taxon>
        <taxon>Pseudomonadati</taxon>
        <taxon>Pseudomonadota</taxon>
        <taxon>Gammaproteobacteria</taxon>
        <taxon>Alteromonadales</taxon>
        <taxon>Idiomarinaceae</taxon>
        <taxon>Aliidiomarina</taxon>
    </lineage>
</organism>
<dbReference type="PANTHER" id="PTHR30217:SF11">
    <property type="entry name" value="UBIQUINONE BIOSYNTHESIS PROTEIN UBIV"/>
    <property type="match status" value="1"/>
</dbReference>
<comment type="caution">
    <text evidence="2">The sequence shown here is derived from an EMBL/GenBank/DDBJ whole genome shotgun (WGS) entry which is preliminary data.</text>
</comment>
<keyword evidence="3" id="KW-1185">Reference proteome</keyword>
<sequence length="291" mass="33125">MQFSVGPIQYFWPRNIVFDFYDEVAHSQADIVYLGETVCAKRRELKLADYLDLAHGLRKKGKQVVLSTMTLLEAPSELRELKRYVENGEFLVEANDMGAIQLLHAASLPFVAGPAINCYNQHSLCQLLDLGMQRWVMPVELSGEWLRTTLQQPEIVSRRSDFEVEVFALGHLPLAWSARCFTARSENRHKDDCELCCIKYPSGRKVVSQDGTEVFVLNGIQTQSGSRYNLINQLPEMSGWVDIARLSPEPEQTFDWLTRFQRNIHGEAPVPLSEGDCNGYWLQLAGMVRNV</sequence>
<dbReference type="RefSeq" id="WP_126775701.1">
    <property type="nucleotide sequence ID" value="NZ_PIPM01000001.1"/>
</dbReference>
<name>A0A432WRN9_9GAMM</name>
<keyword evidence="1" id="KW-0479">Metal-binding</keyword>
<dbReference type="InterPro" id="IPR043693">
    <property type="entry name" value="UbiV"/>
</dbReference>
<keyword evidence="1" id="KW-0408">Iron</keyword>
<comment type="function">
    <text evidence="1">Required for O(2)-independent ubiquinone (coenzyme Q) biosynthesis. Together with UbiU, is essential for the C6-hydroxylation reaction in the oxygen-independent ubiquinone biosynthesis pathway.</text>
</comment>
<dbReference type="GO" id="GO:0051539">
    <property type="term" value="F:4 iron, 4 sulfur cluster binding"/>
    <property type="evidence" value="ECO:0007669"/>
    <property type="project" value="UniProtKB-UniRule"/>
</dbReference>
<dbReference type="UniPathway" id="UPA00232"/>
<keyword evidence="1" id="KW-0004">4Fe-4S</keyword>
<comment type="subunit">
    <text evidence="1">Forms a heterodimer with UbiU.</text>
</comment>
<dbReference type="InterPro" id="IPR051454">
    <property type="entry name" value="RNA/ubiquinone_mod_enzymes"/>
</dbReference>
<dbReference type="GO" id="GO:0046872">
    <property type="term" value="F:metal ion binding"/>
    <property type="evidence" value="ECO:0007669"/>
    <property type="project" value="UniProtKB-KW"/>
</dbReference>
<dbReference type="NCBIfam" id="NF011991">
    <property type="entry name" value="PRK15447.1"/>
    <property type="match status" value="1"/>
</dbReference>
<evidence type="ECO:0000313" key="3">
    <source>
        <dbReference type="Proteomes" id="UP000288405"/>
    </source>
</evidence>
<dbReference type="EMBL" id="PIPM01000001">
    <property type="protein sequence ID" value="RUO36389.1"/>
    <property type="molecule type" value="Genomic_DNA"/>
</dbReference>
<evidence type="ECO:0000256" key="1">
    <source>
        <dbReference type="HAMAP-Rule" id="MF_02233"/>
    </source>
</evidence>
<dbReference type="InterPro" id="IPR001539">
    <property type="entry name" value="Peptidase_U32"/>
</dbReference>
<dbReference type="Proteomes" id="UP000288405">
    <property type="component" value="Unassembled WGS sequence"/>
</dbReference>
<feature type="binding site" evidence="1">
    <location>
        <position position="39"/>
    </location>
    <ligand>
        <name>[4Fe-4S] cluster</name>
        <dbReference type="ChEBI" id="CHEBI:49883"/>
    </ligand>
</feature>
<dbReference type="Pfam" id="PF01136">
    <property type="entry name" value="Peptidase_U32"/>
    <property type="match status" value="1"/>
</dbReference>
<feature type="binding site" evidence="1">
    <location>
        <position position="197"/>
    </location>
    <ligand>
        <name>[4Fe-4S] cluster</name>
        <dbReference type="ChEBI" id="CHEBI:49883"/>
    </ligand>
</feature>
<feature type="binding site" evidence="1">
    <location>
        <position position="180"/>
    </location>
    <ligand>
        <name>[4Fe-4S] cluster</name>
        <dbReference type="ChEBI" id="CHEBI:49883"/>
    </ligand>
</feature>
<comment type="similarity">
    <text evidence="1">Belongs to the peptidase U32 family. UbiV subfamily.</text>
</comment>
<keyword evidence="1" id="KW-0411">Iron-sulfur</keyword>
<dbReference type="PANTHER" id="PTHR30217">
    <property type="entry name" value="PEPTIDASE U32 FAMILY"/>
    <property type="match status" value="1"/>
</dbReference>
<evidence type="ECO:0000313" key="2">
    <source>
        <dbReference type="EMBL" id="RUO36389.1"/>
    </source>
</evidence>
<accession>A0A432WRN9</accession>
<dbReference type="HAMAP" id="MF_02233">
    <property type="entry name" value="UbiV"/>
    <property type="match status" value="1"/>
</dbReference>
<comment type="pathway">
    <text evidence="1">Cofactor biosynthesis; ubiquinone biosynthesis.</text>
</comment>
<dbReference type="OrthoDB" id="8523349at2"/>
<dbReference type="AlphaFoldDB" id="A0A432WRN9"/>
<comment type="cofactor">
    <cofactor evidence="1">
        <name>[4Fe-4S] cluster</name>
        <dbReference type="ChEBI" id="CHEBI:49883"/>
    </cofactor>
</comment>
<reference evidence="2 3" key="1">
    <citation type="journal article" date="2011" name="Front. Microbiol.">
        <title>Genomic signatures of strain selection and enhancement in Bacillus atrophaeus var. globigii, a historical biowarfare simulant.</title>
        <authorList>
            <person name="Gibbons H.S."/>
            <person name="Broomall S.M."/>
            <person name="McNew L.A."/>
            <person name="Daligault H."/>
            <person name="Chapman C."/>
            <person name="Bruce D."/>
            <person name="Karavis M."/>
            <person name="Krepps M."/>
            <person name="McGregor P.A."/>
            <person name="Hong C."/>
            <person name="Park K.H."/>
            <person name="Akmal A."/>
            <person name="Feldman A."/>
            <person name="Lin J.S."/>
            <person name="Chang W.E."/>
            <person name="Higgs B.W."/>
            <person name="Demirev P."/>
            <person name="Lindquist J."/>
            <person name="Liem A."/>
            <person name="Fochler E."/>
            <person name="Read T.D."/>
            <person name="Tapia R."/>
            <person name="Johnson S."/>
            <person name="Bishop-Lilly K.A."/>
            <person name="Detter C."/>
            <person name="Han C."/>
            <person name="Sozhamannan S."/>
            <person name="Rosenzweig C.N."/>
            <person name="Skowronski E.W."/>
        </authorList>
    </citation>
    <scope>NUCLEOTIDE SEQUENCE [LARGE SCALE GENOMIC DNA]</scope>
    <source>
        <strain evidence="2 3">GYP-17</strain>
    </source>
</reference>
<protein>
    <recommendedName>
        <fullName evidence="1">Ubiquinone biosynthesis protein UbiV</fullName>
    </recommendedName>
</protein>
<proteinExistence type="inferred from homology"/>
<keyword evidence="1" id="KW-0831">Ubiquinone biosynthesis</keyword>
<gene>
    <name evidence="1" type="primary">ubiV</name>
    <name evidence="2" type="ORF">CWE11_00795</name>
</gene>
<dbReference type="GO" id="GO:0006744">
    <property type="term" value="P:ubiquinone biosynthetic process"/>
    <property type="evidence" value="ECO:0007669"/>
    <property type="project" value="UniProtKB-UniRule"/>
</dbReference>